<dbReference type="InterPro" id="IPR036388">
    <property type="entry name" value="WH-like_DNA-bd_sf"/>
</dbReference>
<dbReference type="AlphaFoldDB" id="A0A9X5ARA1"/>
<evidence type="ECO:0008006" key="4">
    <source>
        <dbReference type="Google" id="ProtNLM"/>
    </source>
</evidence>
<feature type="region of interest" description="Disordered" evidence="1">
    <location>
        <begin position="215"/>
        <end position="239"/>
    </location>
</feature>
<dbReference type="Proteomes" id="UP000438991">
    <property type="component" value="Unassembled WGS sequence"/>
</dbReference>
<evidence type="ECO:0000313" key="2">
    <source>
        <dbReference type="EMBL" id="MTW14900.1"/>
    </source>
</evidence>
<organism evidence="2 3">
    <name type="scientific">Rhodoplanes serenus</name>
    <dbReference type="NCBI Taxonomy" id="200615"/>
    <lineage>
        <taxon>Bacteria</taxon>
        <taxon>Pseudomonadati</taxon>
        <taxon>Pseudomonadota</taxon>
        <taxon>Alphaproteobacteria</taxon>
        <taxon>Hyphomicrobiales</taxon>
        <taxon>Nitrobacteraceae</taxon>
        <taxon>Rhodoplanes</taxon>
    </lineage>
</organism>
<evidence type="ECO:0000313" key="3">
    <source>
        <dbReference type="Proteomes" id="UP000438991"/>
    </source>
</evidence>
<dbReference type="Pfam" id="PF02482">
    <property type="entry name" value="Ribosomal_S30AE"/>
    <property type="match status" value="1"/>
</dbReference>
<dbReference type="InterPro" id="IPR013324">
    <property type="entry name" value="RNA_pol_sigma_r3/r4-like"/>
</dbReference>
<protein>
    <recommendedName>
        <fullName evidence="4">Ribosome-associated translation inhibitor RaiA</fullName>
    </recommendedName>
</protein>
<name>A0A9X5ARA1_9BRAD</name>
<dbReference type="SUPFAM" id="SSF88659">
    <property type="entry name" value="Sigma3 and sigma4 domains of RNA polymerase sigma factors"/>
    <property type="match status" value="1"/>
</dbReference>
<dbReference type="Gene3D" id="1.10.10.10">
    <property type="entry name" value="Winged helix-like DNA-binding domain superfamily/Winged helix DNA-binding domain"/>
    <property type="match status" value="1"/>
</dbReference>
<comment type="caution">
    <text evidence="2">The sequence shown here is derived from an EMBL/GenBank/DDBJ whole genome shotgun (WGS) entry which is preliminary data.</text>
</comment>
<dbReference type="Gene3D" id="3.30.160.100">
    <property type="entry name" value="Ribosome hibernation promotion factor-like"/>
    <property type="match status" value="1"/>
</dbReference>
<dbReference type="EMBL" id="WNKV01000001">
    <property type="protein sequence ID" value="MTW14900.1"/>
    <property type="molecule type" value="Genomic_DNA"/>
</dbReference>
<evidence type="ECO:0000256" key="1">
    <source>
        <dbReference type="SAM" id="MobiDB-lite"/>
    </source>
</evidence>
<sequence length="307" mass="34639">MTADLGQNASHFSWNIVTRNLHGHPFLREKLYSKIRALEQHLQRFPPDAVHLLIELDRHARKEEHRAVLTLRLPSHILHADKSAKSAITALTHAVKALLQELKALKEKMREEPQWKRKARRKKLSFASGPSEGGAVPQSAAEIREAFVEGHRSRLTRFARRAVNRIPSQDESVTDRELAELVGEAKDKLAALSKRQKLTNDRAHLYRLVRKAIAQRGSGSRKGHPPIAPSSLTGEASPKSGLLSAMDQVLATLSPFEQEVFDLHYVEGFETDEIAMVTRKPEKQVKDALDVIENQIRRSLRSEPVET</sequence>
<dbReference type="InterPro" id="IPR003489">
    <property type="entry name" value="RHF/RaiA"/>
</dbReference>
<accession>A0A9X5ARA1</accession>
<reference evidence="2 3" key="1">
    <citation type="submission" date="2019-11" db="EMBL/GenBank/DDBJ databases">
        <title>Whole-genome sequence of Rhodoplanes serenus DSM 18633, type strain.</title>
        <authorList>
            <person name="Kyndt J.A."/>
            <person name="Meyer T.E."/>
        </authorList>
    </citation>
    <scope>NUCLEOTIDE SEQUENCE [LARGE SCALE GENOMIC DNA]</scope>
    <source>
        <strain evidence="2 3">DSM 18633</strain>
    </source>
</reference>
<gene>
    <name evidence="2" type="ORF">GJ689_01555</name>
</gene>
<feature type="region of interest" description="Disordered" evidence="1">
    <location>
        <begin position="113"/>
        <end position="138"/>
    </location>
</feature>
<dbReference type="InterPro" id="IPR036567">
    <property type="entry name" value="RHF-like"/>
</dbReference>
<dbReference type="RefSeq" id="WP_111355643.1">
    <property type="nucleotide sequence ID" value="NZ_WNKV01000001.1"/>
</dbReference>
<proteinExistence type="predicted"/>
<dbReference type="SUPFAM" id="SSF69754">
    <property type="entry name" value="Ribosome binding protein Y (YfiA homologue)"/>
    <property type="match status" value="1"/>
</dbReference>